<protein>
    <submittedName>
        <fullName evidence="2">Pilus assembly protein PilW</fullName>
    </submittedName>
</protein>
<comment type="caution">
    <text evidence="2">The sequence shown here is derived from an EMBL/GenBank/DDBJ whole genome shotgun (WGS) entry which is preliminary data.</text>
</comment>
<dbReference type="EMBL" id="WNKX01000001">
    <property type="protein sequence ID" value="MTW09323.1"/>
    <property type="molecule type" value="Genomic_DNA"/>
</dbReference>
<dbReference type="OrthoDB" id="8780389at2"/>
<proteinExistence type="predicted"/>
<accession>A0A6L6QC69</accession>
<reference evidence="2 3" key="1">
    <citation type="submission" date="2019-11" db="EMBL/GenBank/DDBJ databases">
        <title>Type strains purchased from KCTC, JCM and DSMZ.</title>
        <authorList>
            <person name="Lu H."/>
        </authorList>
    </citation>
    <scope>NUCLEOTIDE SEQUENCE [LARGE SCALE GENOMIC DNA]</scope>
    <source>
        <strain evidence="2 3">JCM 31587</strain>
    </source>
</reference>
<organism evidence="2 3">
    <name type="scientific">Massilia eburnea</name>
    <dbReference type="NCBI Taxonomy" id="1776165"/>
    <lineage>
        <taxon>Bacteria</taxon>
        <taxon>Pseudomonadati</taxon>
        <taxon>Pseudomonadota</taxon>
        <taxon>Betaproteobacteria</taxon>
        <taxon>Burkholderiales</taxon>
        <taxon>Oxalobacteraceae</taxon>
        <taxon>Telluria group</taxon>
        <taxon>Massilia</taxon>
    </lineage>
</organism>
<dbReference type="InterPro" id="IPR032092">
    <property type="entry name" value="PilW"/>
</dbReference>
<dbReference type="RefSeq" id="WP_155452293.1">
    <property type="nucleotide sequence ID" value="NZ_WNKX01000001.1"/>
</dbReference>
<dbReference type="Proteomes" id="UP000472320">
    <property type="component" value="Unassembled WGS sequence"/>
</dbReference>
<dbReference type="AlphaFoldDB" id="A0A6L6QC69"/>
<keyword evidence="3" id="KW-1185">Reference proteome</keyword>
<evidence type="ECO:0000313" key="2">
    <source>
        <dbReference type="EMBL" id="MTW09323.1"/>
    </source>
</evidence>
<evidence type="ECO:0000256" key="1">
    <source>
        <dbReference type="SAM" id="MobiDB-lite"/>
    </source>
</evidence>
<dbReference type="Pfam" id="PF16074">
    <property type="entry name" value="PilW"/>
    <property type="match status" value="1"/>
</dbReference>
<evidence type="ECO:0000313" key="3">
    <source>
        <dbReference type="Proteomes" id="UP000472320"/>
    </source>
</evidence>
<feature type="region of interest" description="Disordered" evidence="1">
    <location>
        <begin position="66"/>
        <end position="87"/>
    </location>
</feature>
<name>A0A6L6QC69_9BURK</name>
<sequence length="296" mass="30835">MKARQAGLALSEVLVAMALSLLVILAAASLLHASNGDFLHNGANTRIDDNGRFALAIVTQALRQAGYPGEPGESSDQDGAGAAAPAGPLPPLAIEGRDAASVASNANELGAPLPAINGSDAIAIRYAAGALAGAGAGSAMLNCAGFPASPGEWAWSIFYVAEASDGVAELRCKYKGPHGWGSDAVIRGVDSFQVLYGIDTDTPRDNVPNLYLSASAIDARDAALPPAERAMRPTWRRVTSVRIALLLHGERGSRTGTRLSIYELLPGEHLDEARLPPAMQRRARRLFAATVALRNP</sequence>
<dbReference type="GO" id="GO:0043683">
    <property type="term" value="P:type IV pilus assembly"/>
    <property type="evidence" value="ECO:0007669"/>
    <property type="project" value="InterPro"/>
</dbReference>
<gene>
    <name evidence="2" type="ORF">GM658_01800</name>
</gene>